<dbReference type="AlphaFoldDB" id="A0A1M6YAF7"/>
<gene>
    <name evidence="1" type="ORF">BBH99_07600</name>
    <name evidence="2" type="ORF">SAMN05444407_102431</name>
</gene>
<dbReference type="Proteomes" id="UP000093508">
    <property type="component" value="Unassembled WGS sequence"/>
</dbReference>
<evidence type="ECO:0000313" key="2">
    <source>
        <dbReference type="EMBL" id="SHL15276.1"/>
    </source>
</evidence>
<evidence type="ECO:0000313" key="4">
    <source>
        <dbReference type="Proteomes" id="UP000184069"/>
    </source>
</evidence>
<evidence type="ECO:0000313" key="3">
    <source>
        <dbReference type="Proteomes" id="UP000093508"/>
    </source>
</evidence>
<dbReference type="EMBL" id="FRBM01000002">
    <property type="protein sequence ID" value="SHL15276.1"/>
    <property type="molecule type" value="Genomic_DNA"/>
</dbReference>
<dbReference type="RefSeq" id="WP_066695250.1">
    <property type="nucleotide sequence ID" value="NZ_FRBM01000002.1"/>
</dbReference>
<accession>A0A1M6YAF7</accession>
<reference evidence="1 3" key="1">
    <citation type="submission" date="2016-07" db="EMBL/GenBank/DDBJ databases">
        <authorList>
            <person name="Jeong J.-J."/>
            <person name="Kim D.W."/>
            <person name="Sang M.K."/>
            <person name="Choi I.-G."/>
            <person name="Kim K.D."/>
        </authorList>
    </citation>
    <scope>NUCLEOTIDE SEQUENCE [LARGE SCALE GENOMIC DNA]</scope>
    <source>
        <strain evidence="1 3">C-26</strain>
    </source>
</reference>
<dbReference type="EMBL" id="MAYF01000157">
    <property type="protein sequence ID" value="OCA78727.1"/>
    <property type="molecule type" value="Genomic_DNA"/>
</dbReference>
<dbReference type="Proteomes" id="UP000184069">
    <property type="component" value="Unassembled WGS sequence"/>
</dbReference>
<keyword evidence="3" id="KW-1185">Reference proteome</keyword>
<evidence type="ECO:0000313" key="1">
    <source>
        <dbReference type="EMBL" id="OCA78727.1"/>
    </source>
</evidence>
<sequence length="77" mass="8829">MEEFELPVTYKGKDELFNVKLATFTHGYKFYVDVHGHEVVFERDDSGNMRALVQDISSESKVDKGLIEAIMEVFNAL</sequence>
<reference evidence="2 4" key="2">
    <citation type="submission" date="2016-11" db="EMBL/GenBank/DDBJ databases">
        <authorList>
            <person name="Jaros S."/>
            <person name="Januszkiewicz K."/>
            <person name="Wedrychowicz H."/>
        </authorList>
    </citation>
    <scope>NUCLEOTIDE SEQUENCE [LARGE SCALE GENOMIC DNA]</scope>
    <source>
        <strain evidence="2 4">DSM 27621</strain>
    </source>
</reference>
<proteinExistence type="predicted"/>
<organism evidence="2 4">
    <name type="scientific">Chryseobacterium contaminans</name>
    <dbReference type="NCBI Taxonomy" id="1423959"/>
    <lineage>
        <taxon>Bacteria</taxon>
        <taxon>Pseudomonadati</taxon>
        <taxon>Bacteroidota</taxon>
        <taxon>Flavobacteriia</taxon>
        <taxon>Flavobacteriales</taxon>
        <taxon>Weeksellaceae</taxon>
        <taxon>Chryseobacterium group</taxon>
        <taxon>Chryseobacterium</taxon>
    </lineage>
</organism>
<protein>
    <submittedName>
        <fullName evidence="2">Uncharacterized protein</fullName>
    </submittedName>
</protein>
<dbReference type="OrthoDB" id="675660at2"/>
<name>A0A1M6YAF7_9FLAO</name>